<dbReference type="EMBL" id="CP004006">
    <property type="protein sequence ID" value="AHE66608.1"/>
    <property type="molecule type" value="Genomic_DNA"/>
</dbReference>
<proteinExistence type="predicted"/>
<protein>
    <submittedName>
        <fullName evidence="1">Uncharacterized protein</fullName>
    </submittedName>
</protein>
<name>W0B7U1_9GAMM</name>
<keyword evidence="2" id="KW-1185">Reference proteome</keyword>
<evidence type="ECO:0000313" key="2">
    <source>
        <dbReference type="Proteomes" id="UP000018838"/>
    </source>
</evidence>
<reference evidence="1 2" key="1">
    <citation type="journal article" date="2013" name="Int. J. Med. Microbiol.">
        <title>Legionella oakridgensis ATCC 33761 genome sequence and phenotypic characterization reveals its replication capacity in amoebae.</title>
        <authorList>
            <person name="Brzuszkiewicz E."/>
            <person name="Schulz T."/>
            <person name="Rydzewski K."/>
            <person name="Daniel R."/>
            <person name="Gillmaier N."/>
            <person name="Dittmann C."/>
            <person name="Holland G."/>
            <person name="Schunder E."/>
            <person name="Lautner M."/>
            <person name="Eisenreich W."/>
            <person name="Luck C."/>
            <person name="Heuner K."/>
        </authorList>
    </citation>
    <scope>NUCLEOTIDE SEQUENCE [LARGE SCALE GENOMIC DNA]</scope>
    <source>
        <strain>OR-10</strain>
        <strain evidence="2">ATCC 33761</strain>
    </source>
</reference>
<dbReference type="KEGG" id="lok:Loa_01052"/>
<dbReference type="HOGENOM" id="CLU_3137208_0_0_6"/>
<sequence>MEKGQLQALKYHILVILEDKITNKKSRLLLLLYLNKGLLQIQGVHYGKQ</sequence>
<evidence type="ECO:0000313" key="1">
    <source>
        <dbReference type="EMBL" id="AHE66608.1"/>
    </source>
</evidence>
<dbReference type="AlphaFoldDB" id="W0B7U1"/>
<dbReference type="Proteomes" id="UP000018838">
    <property type="component" value="Chromosome"/>
</dbReference>
<organism evidence="1 2">
    <name type="scientific">Legionella oakridgensis ATCC 33761 = DSM 21215</name>
    <dbReference type="NCBI Taxonomy" id="1268635"/>
    <lineage>
        <taxon>Bacteria</taxon>
        <taxon>Pseudomonadati</taxon>
        <taxon>Pseudomonadota</taxon>
        <taxon>Gammaproteobacteria</taxon>
        <taxon>Legionellales</taxon>
        <taxon>Legionellaceae</taxon>
        <taxon>Legionella</taxon>
    </lineage>
</organism>
<accession>W0B7U1</accession>
<dbReference type="PATRIC" id="fig|1268635.3.peg.1050"/>
<dbReference type="STRING" id="1268635.Loa_01052"/>
<gene>
    <name evidence="1" type="ORF">Loa_01052</name>
</gene>